<keyword evidence="3" id="KW-1185">Reference proteome</keyword>
<protein>
    <recommendedName>
        <fullName evidence="1">DUF7726 domain-containing protein</fullName>
    </recommendedName>
</protein>
<accession>A0AAV9GHJ5</accession>
<gene>
    <name evidence="2" type="ORF">QBC34DRAFT_466598</name>
</gene>
<dbReference type="Pfam" id="PF24852">
    <property type="entry name" value="DUF7726"/>
    <property type="match status" value="1"/>
</dbReference>
<dbReference type="Proteomes" id="UP001321760">
    <property type="component" value="Unassembled WGS sequence"/>
</dbReference>
<feature type="domain" description="DUF7726" evidence="1">
    <location>
        <begin position="236"/>
        <end position="311"/>
    </location>
</feature>
<evidence type="ECO:0000259" key="1">
    <source>
        <dbReference type="Pfam" id="PF24852"/>
    </source>
</evidence>
<dbReference type="EMBL" id="MU865946">
    <property type="protein sequence ID" value="KAK4447983.1"/>
    <property type="molecule type" value="Genomic_DNA"/>
</dbReference>
<evidence type="ECO:0000313" key="3">
    <source>
        <dbReference type="Proteomes" id="UP001321760"/>
    </source>
</evidence>
<sequence>MASMSLLARDRLLDSLKIHAGIEDDDKYYSLRREAVFDYHHTLGEVERFREGERVGGFIISHPVRVRGPPHTFDELPFEHIVYCVANRIMNPFNRIAEPRDLLDVVMLSVPERLRIPSKMYDWNMEYHGGHEMQLEVMAASNAYKTPFDPTAHALDDFDLDNYPEPVLTGEYAKLSQNLQLVNGRGRQAGIYRLGLAVERIPDDIDLTPLDATFAFHIPNLFRPEEKVNVRVPDAIYYDCDQVRAMIKTFIRDGDWTIEDFRQSLVYHSIKLLEPKQLQTFLEKRGPKEGCKSRAYVLAWEFFHRREQLGLGLGTTRGSREDELFLKWRPSDDPALKVPVPDMLAWIRKTHNYWEKSQEVVVSAKRKRPADTARAGVNKRLRITERSYGRCQCGKRC</sequence>
<reference evidence="2" key="1">
    <citation type="journal article" date="2023" name="Mol. Phylogenet. Evol.">
        <title>Genome-scale phylogeny and comparative genomics of the fungal order Sordariales.</title>
        <authorList>
            <person name="Hensen N."/>
            <person name="Bonometti L."/>
            <person name="Westerberg I."/>
            <person name="Brannstrom I.O."/>
            <person name="Guillou S."/>
            <person name="Cros-Aarteil S."/>
            <person name="Calhoun S."/>
            <person name="Haridas S."/>
            <person name="Kuo A."/>
            <person name="Mondo S."/>
            <person name="Pangilinan J."/>
            <person name="Riley R."/>
            <person name="LaButti K."/>
            <person name="Andreopoulos B."/>
            <person name="Lipzen A."/>
            <person name="Chen C."/>
            <person name="Yan M."/>
            <person name="Daum C."/>
            <person name="Ng V."/>
            <person name="Clum A."/>
            <person name="Steindorff A."/>
            <person name="Ohm R.A."/>
            <person name="Martin F."/>
            <person name="Silar P."/>
            <person name="Natvig D.O."/>
            <person name="Lalanne C."/>
            <person name="Gautier V."/>
            <person name="Ament-Velasquez S.L."/>
            <person name="Kruys A."/>
            <person name="Hutchinson M.I."/>
            <person name="Powell A.J."/>
            <person name="Barry K."/>
            <person name="Miller A.N."/>
            <person name="Grigoriev I.V."/>
            <person name="Debuchy R."/>
            <person name="Gladieux P."/>
            <person name="Hiltunen Thoren M."/>
            <person name="Johannesson H."/>
        </authorList>
    </citation>
    <scope>NUCLEOTIDE SEQUENCE</scope>
    <source>
        <strain evidence="2">PSN243</strain>
    </source>
</reference>
<proteinExistence type="predicted"/>
<dbReference type="InterPro" id="IPR056143">
    <property type="entry name" value="DUF7726"/>
</dbReference>
<organism evidence="2 3">
    <name type="scientific">Podospora aff. communis PSN243</name>
    <dbReference type="NCBI Taxonomy" id="3040156"/>
    <lineage>
        <taxon>Eukaryota</taxon>
        <taxon>Fungi</taxon>
        <taxon>Dikarya</taxon>
        <taxon>Ascomycota</taxon>
        <taxon>Pezizomycotina</taxon>
        <taxon>Sordariomycetes</taxon>
        <taxon>Sordariomycetidae</taxon>
        <taxon>Sordariales</taxon>
        <taxon>Podosporaceae</taxon>
        <taxon>Podospora</taxon>
    </lineage>
</organism>
<reference evidence="2" key="2">
    <citation type="submission" date="2023-05" db="EMBL/GenBank/DDBJ databases">
        <authorList>
            <consortium name="Lawrence Berkeley National Laboratory"/>
            <person name="Steindorff A."/>
            <person name="Hensen N."/>
            <person name="Bonometti L."/>
            <person name="Westerberg I."/>
            <person name="Brannstrom I.O."/>
            <person name="Guillou S."/>
            <person name="Cros-Aarteil S."/>
            <person name="Calhoun S."/>
            <person name="Haridas S."/>
            <person name="Kuo A."/>
            <person name="Mondo S."/>
            <person name="Pangilinan J."/>
            <person name="Riley R."/>
            <person name="Labutti K."/>
            <person name="Andreopoulos B."/>
            <person name="Lipzen A."/>
            <person name="Chen C."/>
            <person name="Yanf M."/>
            <person name="Daum C."/>
            <person name="Ng V."/>
            <person name="Clum A."/>
            <person name="Ohm R."/>
            <person name="Martin F."/>
            <person name="Silar P."/>
            <person name="Natvig D."/>
            <person name="Lalanne C."/>
            <person name="Gautier V."/>
            <person name="Ament-Velasquez S.L."/>
            <person name="Kruys A."/>
            <person name="Hutchinson M.I."/>
            <person name="Powell A.J."/>
            <person name="Barry K."/>
            <person name="Miller A.N."/>
            <person name="Grigoriev I.V."/>
            <person name="Debuchy R."/>
            <person name="Gladieux P."/>
            <person name="Thoren M.H."/>
            <person name="Johannesson H."/>
        </authorList>
    </citation>
    <scope>NUCLEOTIDE SEQUENCE</scope>
    <source>
        <strain evidence="2">PSN243</strain>
    </source>
</reference>
<dbReference type="AlphaFoldDB" id="A0AAV9GHJ5"/>
<evidence type="ECO:0000313" key="2">
    <source>
        <dbReference type="EMBL" id="KAK4447983.1"/>
    </source>
</evidence>
<name>A0AAV9GHJ5_9PEZI</name>
<comment type="caution">
    <text evidence="2">The sequence shown here is derived from an EMBL/GenBank/DDBJ whole genome shotgun (WGS) entry which is preliminary data.</text>
</comment>